<dbReference type="GO" id="GO:0008829">
    <property type="term" value="F:dCTP deaminase activity"/>
    <property type="evidence" value="ECO:0007669"/>
    <property type="project" value="InterPro"/>
</dbReference>
<dbReference type="Pfam" id="PF22769">
    <property type="entry name" value="DCD"/>
    <property type="match status" value="1"/>
</dbReference>
<evidence type="ECO:0000256" key="2">
    <source>
        <dbReference type="ARBA" id="ARBA00023080"/>
    </source>
</evidence>
<dbReference type="SUPFAM" id="SSF51283">
    <property type="entry name" value="dUTPase-like"/>
    <property type="match status" value="1"/>
</dbReference>
<dbReference type="GO" id="GO:0006229">
    <property type="term" value="P:dUTP biosynthetic process"/>
    <property type="evidence" value="ECO:0007669"/>
    <property type="project" value="InterPro"/>
</dbReference>
<name>A0A2P1CCI8_9CAUD</name>
<dbReference type="GeneID" id="55607668"/>
<dbReference type="GO" id="GO:0015949">
    <property type="term" value="P:nucleobase-containing small molecule interconversion"/>
    <property type="evidence" value="ECO:0007669"/>
    <property type="project" value="TreeGrafter"/>
</dbReference>
<organism evidence="3 4">
    <name type="scientific">Klebsiella phage KP8</name>
    <dbReference type="NCBI Taxonomy" id="2099850"/>
    <lineage>
        <taxon>Viruses</taxon>
        <taxon>Duplodnaviria</taxon>
        <taxon>Heunggongvirae</taxon>
        <taxon>Uroviricota</taxon>
        <taxon>Caudoviricetes</taxon>
        <taxon>Schitoviridae</taxon>
        <taxon>Enquatrovirinae</taxon>
        <taxon>Kaypoctavirus</taxon>
        <taxon>Kaypoctavirus KP8</taxon>
    </lineage>
</organism>
<dbReference type="PANTHER" id="PTHR42680">
    <property type="entry name" value="DCTP DEAMINASE"/>
    <property type="match status" value="1"/>
</dbReference>
<keyword evidence="1" id="KW-0378">Hydrolase</keyword>
<dbReference type="PANTHER" id="PTHR42680:SF3">
    <property type="entry name" value="DCTP DEAMINASE"/>
    <property type="match status" value="1"/>
</dbReference>
<keyword evidence="2" id="KW-0546">Nucleotide metabolism</keyword>
<dbReference type="InterPro" id="IPR011962">
    <property type="entry name" value="dCTP_deaminase"/>
</dbReference>
<accession>A0A2P1CCI8</accession>
<evidence type="ECO:0000313" key="4">
    <source>
        <dbReference type="Proteomes" id="UP000241488"/>
    </source>
</evidence>
<keyword evidence="4" id="KW-1185">Reference proteome</keyword>
<dbReference type="RefSeq" id="YP_009837478.1">
    <property type="nucleotide sequence ID" value="NC_048700.1"/>
</dbReference>
<reference evidence="4" key="1">
    <citation type="submission" date="2018-02" db="EMBL/GenBank/DDBJ databases">
        <title>Complete genome of Klebsiella pneumoniae Podoviridae bacteriophage KP8.</title>
        <authorList>
            <person name="Bokovaya O."/>
            <person name="Tikunov A."/>
            <person name="Morozova V."/>
        </authorList>
    </citation>
    <scope>NUCLEOTIDE SEQUENCE [LARGE SCALE GENOMIC DNA]</scope>
</reference>
<evidence type="ECO:0000313" key="3">
    <source>
        <dbReference type="EMBL" id="AVJ48948.1"/>
    </source>
</evidence>
<dbReference type="KEGG" id="vg:55607668"/>
<sequence>MVRNSGKLLFTEIGKPIADMHAGKNVNPGSDTTFGLGEAGYDIRIKQDVTFYRLFGLIPMVKIVDGSYVRHHFGKFALASAIERFDMSNDLVGIVHDKSTWARRALSVFNTVIEPGWQGYLTLELVYHGRKKLHIPAGSGIAQVIFHETAMRATYRGRYQNQANQPVAAKSANKE</sequence>
<dbReference type="CDD" id="cd07557">
    <property type="entry name" value="trimeric_dUTPase"/>
    <property type="match status" value="1"/>
</dbReference>
<dbReference type="InterPro" id="IPR033704">
    <property type="entry name" value="dUTPase_trimeric"/>
</dbReference>
<dbReference type="InterPro" id="IPR036157">
    <property type="entry name" value="dUTPase-like_sf"/>
</dbReference>
<dbReference type="EMBL" id="MG922974">
    <property type="protein sequence ID" value="AVJ48948.1"/>
    <property type="molecule type" value="Genomic_DNA"/>
</dbReference>
<dbReference type="Gene3D" id="2.70.40.10">
    <property type="match status" value="1"/>
</dbReference>
<dbReference type="Proteomes" id="UP000241488">
    <property type="component" value="Segment"/>
</dbReference>
<proteinExistence type="predicted"/>
<evidence type="ECO:0000256" key="1">
    <source>
        <dbReference type="ARBA" id="ARBA00022801"/>
    </source>
</evidence>
<protein>
    <submittedName>
        <fullName evidence="3">Deoxycytidine triphosphate deaminase</fullName>
    </submittedName>
</protein>